<reference evidence="1 2" key="1">
    <citation type="submission" date="2024-08" db="EMBL/GenBank/DDBJ databases">
        <authorList>
            <person name="Cucini C."/>
            <person name="Frati F."/>
        </authorList>
    </citation>
    <scope>NUCLEOTIDE SEQUENCE [LARGE SCALE GENOMIC DNA]</scope>
</reference>
<keyword evidence="2" id="KW-1185">Reference proteome</keyword>
<accession>A0ABP1RBA2</accession>
<sequence length="94" mass="11235">MCIMLQCSMLPKAFVSRWRSYLLLVVGYRRRGYATLHPRSRVRQFKIHILSSLKPLVSFNIMLRRQPLITYLILLSIKIQIYSFFPKSKIVFSR</sequence>
<name>A0ABP1RBA2_9HEXA</name>
<gene>
    <name evidence="1" type="ORF">ODALV1_LOCUS20921</name>
</gene>
<evidence type="ECO:0000313" key="2">
    <source>
        <dbReference type="Proteomes" id="UP001642540"/>
    </source>
</evidence>
<proteinExistence type="predicted"/>
<organism evidence="1 2">
    <name type="scientific">Orchesella dallaii</name>
    <dbReference type="NCBI Taxonomy" id="48710"/>
    <lineage>
        <taxon>Eukaryota</taxon>
        <taxon>Metazoa</taxon>
        <taxon>Ecdysozoa</taxon>
        <taxon>Arthropoda</taxon>
        <taxon>Hexapoda</taxon>
        <taxon>Collembola</taxon>
        <taxon>Entomobryomorpha</taxon>
        <taxon>Entomobryoidea</taxon>
        <taxon>Orchesellidae</taxon>
        <taxon>Orchesellinae</taxon>
        <taxon>Orchesella</taxon>
    </lineage>
</organism>
<evidence type="ECO:0000313" key="1">
    <source>
        <dbReference type="EMBL" id="CAL8125303.1"/>
    </source>
</evidence>
<comment type="caution">
    <text evidence="1">The sequence shown here is derived from an EMBL/GenBank/DDBJ whole genome shotgun (WGS) entry which is preliminary data.</text>
</comment>
<dbReference type="Proteomes" id="UP001642540">
    <property type="component" value="Unassembled WGS sequence"/>
</dbReference>
<protein>
    <submittedName>
        <fullName evidence="1">Uncharacterized protein</fullName>
    </submittedName>
</protein>
<dbReference type="EMBL" id="CAXLJM020000069">
    <property type="protein sequence ID" value="CAL8125303.1"/>
    <property type="molecule type" value="Genomic_DNA"/>
</dbReference>